<organism evidence="3 4">
    <name type="scientific">Allorhodopirellula heiligendammensis</name>
    <dbReference type="NCBI Taxonomy" id="2714739"/>
    <lineage>
        <taxon>Bacteria</taxon>
        <taxon>Pseudomonadati</taxon>
        <taxon>Planctomycetota</taxon>
        <taxon>Planctomycetia</taxon>
        <taxon>Pirellulales</taxon>
        <taxon>Pirellulaceae</taxon>
        <taxon>Allorhodopirellula</taxon>
    </lineage>
</organism>
<dbReference type="SUPFAM" id="SSF48452">
    <property type="entry name" value="TPR-like"/>
    <property type="match status" value="2"/>
</dbReference>
<dbReference type="PANTHER" id="PTHR44858">
    <property type="entry name" value="TETRATRICOPEPTIDE REPEAT PROTEIN 6"/>
    <property type="match status" value="1"/>
</dbReference>
<dbReference type="AlphaFoldDB" id="A0A5C6AZ84"/>
<evidence type="ECO:0000256" key="2">
    <source>
        <dbReference type="ARBA" id="ARBA00022803"/>
    </source>
</evidence>
<dbReference type="Proteomes" id="UP000319908">
    <property type="component" value="Unassembled WGS sequence"/>
</dbReference>
<reference evidence="3 4" key="1">
    <citation type="journal article" date="2020" name="Antonie Van Leeuwenhoek">
        <title>Rhodopirellula heiligendammensis sp. nov., Rhodopirellula pilleata sp. nov., and Rhodopirellula solitaria sp. nov. isolated from natural or artificial marine surfaces in Northern Germany and California, USA, and emended description of the genus Rhodopirellula.</title>
        <authorList>
            <person name="Kallscheuer N."/>
            <person name="Wiegand S."/>
            <person name="Jogler M."/>
            <person name="Boedeker C."/>
            <person name="Peeters S.H."/>
            <person name="Rast P."/>
            <person name="Heuer A."/>
            <person name="Jetten M.S.M."/>
            <person name="Rohde M."/>
            <person name="Jogler C."/>
        </authorList>
    </citation>
    <scope>NUCLEOTIDE SEQUENCE [LARGE SCALE GENOMIC DNA]</scope>
    <source>
        <strain evidence="3 4">Poly21</strain>
    </source>
</reference>
<dbReference type="Pfam" id="PF13181">
    <property type="entry name" value="TPR_8"/>
    <property type="match status" value="1"/>
</dbReference>
<keyword evidence="1" id="KW-0677">Repeat</keyword>
<dbReference type="InterPro" id="IPR050498">
    <property type="entry name" value="Ycf3"/>
</dbReference>
<dbReference type="PANTHER" id="PTHR44858:SF1">
    <property type="entry name" value="UDP-N-ACETYLGLUCOSAMINE--PEPTIDE N-ACETYLGLUCOSAMINYLTRANSFERASE SPINDLY-RELATED"/>
    <property type="match status" value="1"/>
</dbReference>
<evidence type="ECO:0000313" key="3">
    <source>
        <dbReference type="EMBL" id="TWU05345.1"/>
    </source>
</evidence>
<keyword evidence="4" id="KW-1185">Reference proteome</keyword>
<dbReference type="GO" id="GO:0009279">
    <property type="term" value="C:cell outer membrane"/>
    <property type="evidence" value="ECO:0007669"/>
    <property type="project" value="TreeGrafter"/>
</dbReference>
<dbReference type="InterPro" id="IPR011990">
    <property type="entry name" value="TPR-like_helical_dom_sf"/>
</dbReference>
<gene>
    <name evidence="3" type="ORF">Poly21_57470</name>
</gene>
<dbReference type="RefSeq" id="WP_302120787.1">
    <property type="nucleotide sequence ID" value="NZ_SJPU01000026.1"/>
</dbReference>
<evidence type="ECO:0000313" key="4">
    <source>
        <dbReference type="Proteomes" id="UP000319908"/>
    </source>
</evidence>
<proteinExistence type="predicted"/>
<protein>
    <submittedName>
        <fullName evidence="3">Tetratricopeptide repeat protein</fullName>
    </submittedName>
</protein>
<name>A0A5C6AZ84_9BACT</name>
<sequence>MRVASLLITSALLTTVLAVPGRHASGDGHIYGPAIQQTLNDLPIREALQLSPEFLNSVLEVGGDASRGSRAKFALLKGLNEFRKQDYKLAIETLTLAIDLSPGDAGAYWLRARAFGEDGQQTRAKEDCRKALEIDEDFRPAFLTLAAATLDTDGADEMLLMLSQPGSPETDQNEVGYESYLKALAYLKKSQPELAVKYLEAALHGSWSYMSLRTDQVYFAKAVAHVQLGEDEKALQSTQRAVEGDFSKQSYLPLMWRLQRKRGDYLAAFYTANQISAFNKNNATKRLMLLQSLIDLKQFSLAEDEATAILSIDPESKAAEQALAHLHFARKPTPGKIQ</sequence>
<accession>A0A5C6AZ84</accession>
<comment type="caution">
    <text evidence="3">The sequence shown here is derived from an EMBL/GenBank/DDBJ whole genome shotgun (WGS) entry which is preliminary data.</text>
</comment>
<dbReference type="SMART" id="SM00028">
    <property type="entry name" value="TPR"/>
    <property type="match status" value="2"/>
</dbReference>
<keyword evidence="2" id="KW-0802">TPR repeat</keyword>
<dbReference type="GO" id="GO:0046813">
    <property type="term" value="P:receptor-mediated virion attachment to host cell"/>
    <property type="evidence" value="ECO:0007669"/>
    <property type="project" value="TreeGrafter"/>
</dbReference>
<dbReference type="InterPro" id="IPR019734">
    <property type="entry name" value="TPR_rpt"/>
</dbReference>
<dbReference type="Gene3D" id="1.25.40.10">
    <property type="entry name" value="Tetratricopeptide repeat domain"/>
    <property type="match status" value="2"/>
</dbReference>
<dbReference type="Pfam" id="PF13432">
    <property type="entry name" value="TPR_16"/>
    <property type="match status" value="1"/>
</dbReference>
<dbReference type="EMBL" id="SJPU01000026">
    <property type="protein sequence ID" value="TWU05345.1"/>
    <property type="molecule type" value="Genomic_DNA"/>
</dbReference>
<evidence type="ECO:0000256" key="1">
    <source>
        <dbReference type="ARBA" id="ARBA00022737"/>
    </source>
</evidence>